<accession>A0A2L1GRA1</accession>
<dbReference type="AlphaFoldDB" id="A0A2L1GRA1"/>
<evidence type="ECO:0000313" key="1">
    <source>
        <dbReference type="EMBL" id="AVD72192.1"/>
    </source>
</evidence>
<dbReference type="OrthoDB" id="5463646at2"/>
<dbReference type="EMBL" id="CP021255">
    <property type="protein sequence ID" value="AVD72192.1"/>
    <property type="molecule type" value="Genomic_DNA"/>
</dbReference>
<proteinExistence type="predicted"/>
<organism evidence="1 2">
    <name type="scientific">Desulfobulbus oralis</name>
    <dbReference type="NCBI Taxonomy" id="1986146"/>
    <lineage>
        <taxon>Bacteria</taxon>
        <taxon>Pseudomonadati</taxon>
        <taxon>Thermodesulfobacteriota</taxon>
        <taxon>Desulfobulbia</taxon>
        <taxon>Desulfobulbales</taxon>
        <taxon>Desulfobulbaceae</taxon>
        <taxon>Desulfobulbus</taxon>
    </lineage>
</organism>
<gene>
    <name evidence="1" type="ORF">CAY53_02120</name>
</gene>
<keyword evidence="2" id="KW-1185">Reference proteome</keyword>
<dbReference type="Proteomes" id="UP000239867">
    <property type="component" value="Chromosome"/>
</dbReference>
<name>A0A2L1GRA1_9BACT</name>
<reference evidence="1 2" key="1">
    <citation type="journal article" date="2018" name="MBio">
        <title>Insights into the evolution of host association through the isolation and characterization of a novel human periodontal pathobiont, Desulfobulbus oralis.</title>
        <authorList>
            <person name="Cross K.L."/>
            <person name="Chirania P."/>
            <person name="Xiong W."/>
            <person name="Beall C.J."/>
            <person name="Elkins J.G."/>
            <person name="Giannone R.J."/>
            <person name="Griffen A.L."/>
            <person name="Guss A.M."/>
            <person name="Hettich R.L."/>
            <person name="Joshi S.S."/>
            <person name="Mokrzan E.M."/>
            <person name="Martin R.K."/>
            <person name="Zhulin I.B."/>
            <person name="Leys E.J."/>
            <person name="Podar M."/>
        </authorList>
    </citation>
    <scope>NUCLEOTIDE SEQUENCE [LARGE SCALE GENOMIC DNA]</scope>
    <source>
        <strain evidence="1 2">ORNL</strain>
    </source>
</reference>
<evidence type="ECO:0000313" key="2">
    <source>
        <dbReference type="Proteomes" id="UP000239867"/>
    </source>
</evidence>
<dbReference type="KEGG" id="deo:CAY53_02120"/>
<protein>
    <submittedName>
        <fullName evidence="1">Uncharacterized protein</fullName>
    </submittedName>
</protein>
<sequence>MAATQAGRAASENDCERCGDPLIFAMQDRQHQFSLDLVTVLQCLRVAEREGFVPALPPEWWWAVEGHYYPLE</sequence>